<dbReference type="InterPro" id="IPR044522">
    <property type="entry name" value="TSO1-like"/>
</dbReference>
<comment type="similarity">
    <text evidence="2">Belongs to the lin-54 family.</text>
</comment>
<dbReference type="PaxDb" id="65489-OBART05G22220.1"/>
<dbReference type="HOGENOM" id="CLU_065905_0_0_1"/>
<sequence length="385" mass="42591">MEATPISVKPPSPVAAAPPPPPVQVPVPPPPPPPLPPAVAAVEPLPPQPVAVVVAEAEPCSMNQLALTPTPKRQKVEESADGNGCKHCACKKSRCLKLYCPCFAGGGYCSEKCGCQPCFNKALYAETVQTTRKVLLSRQKRMSLKINRRSEANAEAVVVFLTEKAGATEDAHHSSSSTPPRRGCNCKKSSCLKKYCDCYQDGTGCSLFCRCEDCRNPFGKNEGIMAEESKRFLYTGADLDHSEDEQDFIVERSPRLQSPISKESSFQQTPPHIRATNRDTHMFPQAISQWQPRSWHCSKRQSNDRVIDDSGEYKNSNHDWQFAKPEDSYSISRCVQILNGMAELSQVEKSVAPDVFLQAGNREIFISLNGDVRALWLKRKIQNLT</sequence>
<reference evidence="6" key="1">
    <citation type="journal article" date="2009" name="Rice">
        <title>De Novo Next Generation Sequencing of Plant Genomes.</title>
        <authorList>
            <person name="Rounsley S."/>
            <person name="Marri P.R."/>
            <person name="Yu Y."/>
            <person name="He R."/>
            <person name="Sisneros N."/>
            <person name="Goicoechea J.L."/>
            <person name="Lee S.J."/>
            <person name="Angelova A."/>
            <person name="Kudrna D."/>
            <person name="Luo M."/>
            <person name="Affourtit J."/>
            <person name="Desany B."/>
            <person name="Knight J."/>
            <person name="Niazi F."/>
            <person name="Egholm M."/>
            <person name="Wing R.A."/>
        </authorList>
    </citation>
    <scope>NUCLEOTIDE SEQUENCE [LARGE SCALE GENOMIC DNA]</scope>
    <source>
        <strain evidence="6">cv. IRGC 105608</strain>
    </source>
</reference>
<organism evidence="6">
    <name type="scientific">Oryza barthii</name>
    <dbReference type="NCBI Taxonomy" id="65489"/>
    <lineage>
        <taxon>Eukaryota</taxon>
        <taxon>Viridiplantae</taxon>
        <taxon>Streptophyta</taxon>
        <taxon>Embryophyta</taxon>
        <taxon>Tracheophyta</taxon>
        <taxon>Spermatophyta</taxon>
        <taxon>Magnoliopsida</taxon>
        <taxon>Liliopsida</taxon>
        <taxon>Poales</taxon>
        <taxon>Poaceae</taxon>
        <taxon>BOP clade</taxon>
        <taxon>Oryzoideae</taxon>
        <taxon>Oryzeae</taxon>
        <taxon>Oryzinae</taxon>
        <taxon>Oryza</taxon>
    </lineage>
</organism>
<evidence type="ECO:0000313" key="6">
    <source>
        <dbReference type="EnsemblPlants" id="OBART05G22220.1"/>
    </source>
</evidence>
<keyword evidence="3" id="KW-0539">Nucleus</keyword>
<dbReference type="Proteomes" id="UP000026960">
    <property type="component" value="Chromosome 5"/>
</dbReference>
<dbReference type="Gramene" id="OBART05G22220.1">
    <property type="protein sequence ID" value="OBART05G22220.1"/>
    <property type="gene ID" value="OBART05G22220"/>
</dbReference>
<feature type="region of interest" description="Disordered" evidence="4">
    <location>
        <begin position="1"/>
        <end position="42"/>
    </location>
</feature>
<dbReference type="EnsemblPlants" id="OBART05G22220.1">
    <property type="protein sequence ID" value="OBART05G22220.1"/>
    <property type="gene ID" value="OBART05G22220"/>
</dbReference>
<protein>
    <recommendedName>
        <fullName evidence="5">CRC domain-containing protein</fullName>
    </recommendedName>
</protein>
<dbReference type="SMART" id="SM01114">
    <property type="entry name" value="CXC"/>
    <property type="match status" value="2"/>
</dbReference>
<dbReference type="GO" id="GO:0005634">
    <property type="term" value="C:nucleus"/>
    <property type="evidence" value="ECO:0007669"/>
    <property type="project" value="UniProtKB-SubCell"/>
</dbReference>
<dbReference type="GO" id="GO:0003700">
    <property type="term" value="F:DNA-binding transcription factor activity"/>
    <property type="evidence" value="ECO:0007669"/>
    <property type="project" value="InterPro"/>
</dbReference>
<evidence type="ECO:0000256" key="4">
    <source>
        <dbReference type="SAM" id="MobiDB-lite"/>
    </source>
</evidence>
<evidence type="ECO:0000256" key="3">
    <source>
        <dbReference type="ARBA" id="ARBA00023242"/>
    </source>
</evidence>
<keyword evidence="7" id="KW-1185">Reference proteome</keyword>
<dbReference type="AlphaFoldDB" id="A0A0D3G9L6"/>
<evidence type="ECO:0000256" key="2">
    <source>
        <dbReference type="ARBA" id="ARBA00007267"/>
    </source>
</evidence>
<dbReference type="PANTHER" id="PTHR46159:SF2">
    <property type="entry name" value="OS05G0509400 PROTEIN"/>
    <property type="match status" value="1"/>
</dbReference>
<dbReference type="PANTHER" id="PTHR46159">
    <property type="entry name" value="PROTEIN TESMIN/TSO1-LIKE CXC 2"/>
    <property type="match status" value="1"/>
</dbReference>
<dbReference type="Pfam" id="PF03638">
    <property type="entry name" value="TCR"/>
    <property type="match status" value="2"/>
</dbReference>
<evidence type="ECO:0000313" key="7">
    <source>
        <dbReference type="Proteomes" id="UP000026960"/>
    </source>
</evidence>
<evidence type="ECO:0000256" key="1">
    <source>
        <dbReference type="ARBA" id="ARBA00004123"/>
    </source>
</evidence>
<dbReference type="PROSITE" id="PS51634">
    <property type="entry name" value="CRC"/>
    <property type="match status" value="1"/>
</dbReference>
<feature type="compositionally biased region" description="Pro residues" evidence="4">
    <location>
        <begin position="8"/>
        <end position="37"/>
    </location>
</feature>
<feature type="domain" description="CRC" evidence="5">
    <location>
        <begin position="84"/>
        <end position="219"/>
    </location>
</feature>
<name>A0A0D3G9L6_9ORYZ</name>
<dbReference type="InterPro" id="IPR005172">
    <property type="entry name" value="CRC"/>
</dbReference>
<dbReference type="STRING" id="65489.A0A0D3G9L6"/>
<evidence type="ECO:0000259" key="5">
    <source>
        <dbReference type="PROSITE" id="PS51634"/>
    </source>
</evidence>
<comment type="subcellular location">
    <subcellularLocation>
        <location evidence="1">Nucleus</location>
    </subcellularLocation>
</comment>
<dbReference type="eggNOG" id="KOG1171">
    <property type="taxonomic scope" value="Eukaryota"/>
</dbReference>
<accession>A0A0D3G9L6</accession>
<dbReference type="InterPro" id="IPR033467">
    <property type="entry name" value="Tesmin/TSO1-like_CXC"/>
</dbReference>
<proteinExistence type="inferred from homology"/>
<reference evidence="6" key="2">
    <citation type="submission" date="2015-03" db="UniProtKB">
        <authorList>
            <consortium name="EnsemblPlants"/>
        </authorList>
    </citation>
    <scope>IDENTIFICATION</scope>
</reference>